<keyword evidence="1" id="KW-0472">Membrane</keyword>
<evidence type="ECO:0000313" key="3">
    <source>
        <dbReference type="Proteomes" id="UP000837801"/>
    </source>
</evidence>
<comment type="caution">
    <text evidence="2">The sequence shown here is derived from an EMBL/GenBank/DDBJ whole genome shotgun (WGS) entry which is preliminary data.</text>
</comment>
<name>A0A9P0QRF9_9ASCO</name>
<dbReference type="Proteomes" id="UP000837801">
    <property type="component" value="Unassembled WGS sequence"/>
</dbReference>
<protein>
    <submittedName>
        <fullName evidence="2">Uncharacterized protein</fullName>
    </submittedName>
</protein>
<feature type="transmembrane region" description="Helical" evidence="1">
    <location>
        <begin position="394"/>
        <end position="415"/>
    </location>
</feature>
<dbReference type="EMBL" id="CAKXYY010000011">
    <property type="protein sequence ID" value="CAH2353558.1"/>
    <property type="molecule type" value="Genomic_DNA"/>
</dbReference>
<evidence type="ECO:0000256" key="1">
    <source>
        <dbReference type="SAM" id="Phobius"/>
    </source>
</evidence>
<keyword evidence="3" id="KW-1185">Reference proteome</keyword>
<gene>
    <name evidence="2" type="ORF">CLIB1423_11S02476</name>
</gene>
<keyword evidence="1" id="KW-1133">Transmembrane helix</keyword>
<proteinExistence type="predicted"/>
<evidence type="ECO:0000313" key="2">
    <source>
        <dbReference type="EMBL" id="CAH2353558.1"/>
    </source>
</evidence>
<accession>A0A9P0QRF9</accession>
<dbReference type="OrthoDB" id="4092725at2759"/>
<reference evidence="2" key="1">
    <citation type="submission" date="2022-03" db="EMBL/GenBank/DDBJ databases">
        <authorList>
            <person name="Legras J.-L."/>
            <person name="Devillers H."/>
            <person name="Grondin C."/>
        </authorList>
    </citation>
    <scope>NUCLEOTIDE SEQUENCE</scope>
    <source>
        <strain evidence="2">CLIB 1423</strain>
    </source>
</reference>
<sequence length="416" mass="48006">MLYRIAVSILISLIIFLNLFSPTVPLSLKKNSEFPPLVLPIHVRFGDEGYIFPDLVEAAQLQVNSELENLQIKNWKVLLVDELEESRNIDREKNSLKVTESKLISGVDEKSQNRNQEISNDVYSIVLFRSGDISVGVDTEQCKTYLFYTASAVYANDLPFFITQAVIHHFMKSEILMLQNDEHEINLPSNLTVNFATPLQDDPINQLDWSSAMQMIFQPFYEILYQKAGMVVDSFKIQRDWSPINNLDDGELTYYCSQNVSFYPNYKYIATNPELMKFISDSIYAIEKQMGIPEHPDNNLRLKLQMVKRVVAVRKLRKVRELLMELISKGVISSKSYVEEYENLVGTGGMQPGPADDEISAWEQFFDRCEKLLQKIELVEENGGSILRLYYKIVWNYFDLVLSFLIGMLLFTLYIG</sequence>
<keyword evidence="1" id="KW-0812">Transmembrane</keyword>
<dbReference type="AlphaFoldDB" id="A0A9P0QRF9"/>
<organism evidence="2 3">
    <name type="scientific">[Candida] railenensis</name>
    <dbReference type="NCBI Taxonomy" id="45579"/>
    <lineage>
        <taxon>Eukaryota</taxon>
        <taxon>Fungi</taxon>
        <taxon>Dikarya</taxon>
        <taxon>Ascomycota</taxon>
        <taxon>Saccharomycotina</taxon>
        <taxon>Pichiomycetes</taxon>
        <taxon>Debaryomycetaceae</taxon>
        <taxon>Kurtzmaniella</taxon>
    </lineage>
</organism>